<dbReference type="GO" id="GO:0004614">
    <property type="term" value="F:phosphoglucomutase activity"/>
    <property type="evidence" value="ECO:0007669"/>
    <property type="project" value="UniProtKB-EC"/>
</dbReference>
<feature type="domain" description="Alpha-D-phosphohexomutase alpha/beta/alpha" evidence="17">
    <location>
        <begin position="41"/>
        <end position="179"/>
    </location>
</feature>
<comment type="similarity">
    <text evidence="5 15">Belongs to the phosphohexose mutase family.</text>
</comment>
<evidence type="ECO:0000259" key="16">
    <source>
        <dbReference type="Pfam" id="PF00408"/>
    </source>
</evidence>
<evidence type="ECO:0000256" key="5">
    <source>
        <dbReference type="ARBA" id="ARBA00010231"/>
    </source>
</evidence>
<dbReference type="Gene3D" id="3.40.120.10">
    <property type="entry name" value="Alpha-D-Glucose-1,6-Bisphosphate, subunit A, domain 3"/>
    <property type="match status" value="3"/>
</dbReference>
<feature type="domain" description="Alpha-D-phosphohexomutase alpha/beta/alpha" evidence="18">
    <location>
        <begin position="224"/>
        <end position="314"/>
    </location>
</feature>
<keyword evidence="7" id="KW-0313">Glucose metabolism</keyword>
<evidence type="ECO:0000256" key="7">
    <source>
        <dbReference type="ARBA" id="ARBA00022526"/>
    </source>
</evidence>
<dbReference type="GO" id="GO:0006166">
    <property type="term" value="P:purine ribonucleoside salvage"/>
    <property type="evidence" value="ECO:0007669"/>
    <property type="project" value="TreeGrafter"/>
</dbReference>
<dbReference type="InterPro" id="IPR016066">
    <property type="entry name" value="A-D-PHexomutase_CS"/>
</dbReference>
<name>A0A1H2SBM3_9BACI</name>
<dbReference type="EC" id="5.4.2.2" evidence="6"/>
<evidence type="ECO:0000256" key="9">
    <source>
        <dbReference type="ARBA" id="ARBA00022723"/>
    </source>
</evidence>
<dbReference type="SUPFAM" id="SSF53738">
    <property type="entry name" value="Phosphoglucomutase, first 3 domains"/>
    <property type="match status" value="3"/>
</dbReference>
<dbReference type="Proteomes" id="UP000199488">
    <property type="component" value="Unassembled WGS sequence"/>
</dbReference>
<evidence type="ECO:0000259" key="17">
    <source>
        <dbReference type="Pfam" id="PF02878"/>
    </source>
</evidence>
<dbReference type="PROSITE" id="PS00710">
    <property type="entry name" value="PGM_PMM"/>
    <property type="match status" value="1"/>
</dbReference>
<dbReference type="InterPro" id="IPR005841">
    <property type="entry name" value="Alpha-D-phosphohexomutase_SF"/>
</dbReference>
<dbReference type="STRING" id="1122204.SAMN05421781_1106"/>
<sequence length="579" mass="64611">MNWTDHWNRWKNHAFIEETWKEKLHELDETNAEDYFYQYLAFGTGGMRGEIGPGTNRMNTYTIRRAAEGLARYIENAGTEAKSRGVAVAFDPRHYSEKFAVETAQTLGAHGIQVYLFEDLRPTPELSFAVRRTHAFAGVVITASHNPPEYNGFKVYGEDGGQFPPGPADELITYVESVENELEIRVKDSGVMQEEGLLVMLGEETDAAYDQALQSILLQPEMIKESGSDLNVVFTPLHGTAKDPVLRALAAAGFHNVSTVEEQLMPDPEFSTVQSPNPEEKEAFAKAIQVGENSNADILIGTDPDADRIGLAAKDSSGEFAVLTGNQTGAMLLDYLLMQKTEAGSLPANGIVMKTIVTSELGRAIAEHYGQACEDTLTGFKFIGEKIKTYNETGEYAFQFGYEESYGYLIGDFVRDKDAVQAALLIAEMALWHKEQGRTVYEGLMDIYSRYGYFMEGLDSLTKKGKEGAAQIDHLIETFRTEPPERVSDASIQKVEDYKTGERTYLLENGKTEPIALPSSNVLKFFTDDESWFCLRPSGTEPKVKFYFGVKGETFKQTEEKLLQLKMDVMAMVHERLGE</sequence>
<dbReference type="RefSeq" id="WP_091612145.1">
    <property type="nucleotide sequence ID" value="NZ_FNNC01000001.1"/>
</dbReference>
<organism evidence="20 21">
    <name type="scientific">Marinococcus luteus</name>
    <dbReference type="NCBI Taxonomy" id="1122204"/>
    <lineage>
        <taxon>Bacteria</taxon>
        <taxon>Bacillati</taxon>
        <taxon>Bacillota</taxon>
        <taxon>Bacilli</taxon>
        <taxon>Bacillales</taxon>
        <taxon>Bacillaceae</taxon>
        <taxon>Marinococcus</taxon>
    </lineage>
</organism>
<dbReference type="InterPro" id="IPR005845">
    <property type="entry name" value="A-D-PHexomutase_a/b/a-II"/>
</dbReference>
<dbReference type="Pfam" id="PF02879">
    <property type="entry name" value="PGM_PMM_II"/>
    <property type="match status" value="1"/>
</dbReference>
<dbReference type="PANTHER" id="PTHR45745">
    <property type="entry name" value="PHOSPHOMANNOMUTASE 45A"/>
    <property type="match status" value="1"/>
</dbReference>
<dbReference type="InterPro" id="IPR016055">
    <property type="entry name" value="A-D-PHexomutase_a/b/a-I/II/III"/>
</dbReference>
<dbReference type="GO" id="GO:0000287">
    <property type="term" value="F:magnesium ion binding"/>
    <property type="evidence" value="ECO:0007669"/>
    <property type="project" value="InterPro"/>
</dbReference>
<keyword evidence="21" id="KW-1185">Reference proteome</keyword>
<dbReference type="InterPro" id="IPR005846">
    <property type="entry name" value="A-D-PHexomutase_a/b/a-III"/>
</dbReference>
<dbReference type="InterPro" id="IPR005843">
    <property type="entry name" value="A-D-PHexomutase_C"/>
</dbReference>
<dbReference type="PANTHER" id="PTHR45745:SF1">
    <property type="entry name" value="PHOSPHOGLUCOMUTASE 2B-RELATED"/>
    <property type="match status" value="1"/>
</dbReference>
<dbReference type="Pfam" id="PF00408">
    <property type="entry name" value="PGM_PMM_IV"/>
    <property type="match status" value="1"/>
</dbReference>
<protein>
    <recommendedName>
        <fullName evidence="12">Phosphoglucomutase</fullName>
        <ecNumber evidence="6">5.4.2.2</ecNumber>
    </recommendedName>
    <alternativeName>
        <fullName evidence="14">Alpha-phosphoglucomutase</fullName>
    </alternativeName>
    <alternativeName>
        <fullName evidence="13">Glucose phosphomutase</fullName>
    </alternativeName>
</protein>
<evidence type="ECO:0000313" key="21">
    <source>
        <dbReference type="Proteomes" id="UP000199488"/>
    </source>
</evidence>
<dbReference type="GO" id="GO:0008973">
    <property type="term" value="F:phosphopentomutase activity"/>
    <property type="evidence" value="ECO:0007669"/>
    <property type="project" value="TreeGrafter"/>
</dbReference>
<evidence type="ECO:0000256" key="4">
    <source>
        <dbReference type="ARBA" id="ARBA00005189"/>
    </source>
</evidence>
<dbReference type="EMBL" id="FNNC01000001">
    <property type="protein sequence ID" value="SDW29061.1"/>
    <property type="molecule type" value="Genomic_DNA"/>
</dbReference>
<dbReference type="Pfam" id="PF02880">
    <property type="entry name" value="PGM_PMM_III"/>
    <property type="match status" value="1"/>
</dbReference>
<comment type="pathway">
    <text evidence="3">Glycolipid metabolism; diglucosyl-diacylglycerol biosynthesis.</text>
</comment>
<comment type="catalytic activity">
    <reaction evidence="1">
        <text>alpha-D-glucose 1-phosphate = alpha-D-glucose 6-phosphate</text>
        <dbReference type="Rhea" id="RHEA:23536"/>
        <dbReference type="ChEBI" id="CHEBI:58225"/>
        <dbReference type="ChEBI" id="CHEBI:58601"/>
        <dbReference type="EC" id="5.4.2.2"/>
    </reaction>
</comment>
<comment type="cofactor">
    <cofactor evidence="2">
        <name>Mg(2+)</name>
        <dbReference type="ChEBI" id="CHEBI:18420"/>
    </cofactor>
</comment>
<evidence type="ECO:0000256" key="12">
    <source>
        <dbReference type="ARBA" id="ARBA00039995"/>
    </source>
</evidence>
<evidence type="ECO:0000256" key="14">
    <source>
        <dbReference type="ARBA" id="ARBA00041467"/>
    </source>
</evidence>
<gene>
    <name evidence="20" type="ORF">SAMN05421781_1106</name>
</gene>
<keyword evidence="11" id="KW-0413">Isomerase</keyword>
<reference evidence="20 21" key="1">
    <citation type="submission" date="2016-10" db="EMBL/GenBank/DDBJ databases">
        <authorList>
            <person name="de Groot N.N."/>
        </authorList>
    </citation>
    <scope>NUCLEOTIDE SEQUENCE [LARGE SCALE GENOMIC DNA]</scope>
    <source>
        <strain evidence="20 21">DSM 23126</strain>
    </source>
</reference>
<dbReference type="InterPro" id="IPR036900">
    <property type="entry name" value="A-D-PHexomutase_C_sf"/>
</dbReference>
<evidence type="ECO:0000256" key="10">
    <source>
        <dbReference type="ARBA" id="ARBA00022842"/>
    </source>
</evidence>
<evidence type="ECO:0000313" key="20">
    <source>
        <dbReference type="EMBL" id="SDW29061.1"/>
    </source>
</evidence>
<dbReference type="GO" id="GO:0006006">
    <property type="term" value="P:glucose metabolic process"/>
    <property type="evidence" value="ECO:0007669"/>
    <property type="project" value="UniProtKB-KW"/>
</dbReference>
<dbReference type="OrthoDB" id="9806956at2"/>
<dbReference type="AlphaFoldDB" id="A0A1H2SBM3"/>
<dbReference type="Pfam" id="PF02878">
    <property type="entry name" value="PGM_PMM_I"/>
    <property type="match status" value="1"/>
</dbReference>
<evidence type="ECO:0000256" key="13">
    <source>
        <dbReference type="ARBA" id="ARBA00041398"/>
    </source>
</evidence>
<dbReference type="PRINTS" id="PR00509">
    <property type="entry name" value="PGMPMM"/>
</dbReference>
<dbReference type="SUPFAM" id="SSF55957">
    <property type="entry name" value="Phosphoglucomutase, C-terminal domain"/>
    <property type="match status" value="1"/>
</dbReference>
<feature type="domain" description="Alpha-D-phosphohexomutase alpha/beta/alpha" evidence="19">
    <location>
        <begin position="325"/>
        <end position="451"/>
    </location>
</feature>
<keyword evidence="8" id="KW-0597">Phosphoprotein</keyword>
<evidence type="ECO:0000256" key="6">
    <source>
        <dbReference type="ARBA" id="ARBA00012728"/>
    </source>
</evidence>
<keyword evidence="10 15" id="KW-0460">Magnesium</keyword>
<evidence type="ECO:0000259" key="18">
    <source>
        <dbReference type="Pfam" id="PF02879"/>
    </source>
</evidence>
<keyword evidence="7" id="KW-0119">Carbohydrate metabolism</keyword>
<feature type="domain" description="Alpha-D-phosphohexomutase C-terminal" evidence="16">
    <location>
        <begin position="519"/>
        <end position="551"/>
    </location>
</feature>
<evidence type="ECO:0000256" key="8">
    <source>
        <dbReference type="ARBA" id="ARBA00022553"/>
    </source>
</evidence>
<proteinExistence type="inferred from homology"/>
<evidence type="ECO:0000256" key="3">
    <source>
        <dbReference type="ARBA" id="ARBA00005164"/>
    </source>
</evidence>
<keyword evidence="9 15" id="KW-0479">Metal-binding</keyword>
<evidence type="ECO:0000256" key="1">
    <source>
        <dbReference type="ARBA" id="ARBA00000443"/>
    </source>
</evidence>
<dbReference type="Gene3D" id="3.30.310.50">
    <property type="entry name" value="Alpha-D-phosphohexomutase, C-terminal domain"/>
    <property type="match status" value="1"/>
</dbReference>
<accession>A0A1H2SBM3</accession>
<evidence type="ECO:0000256" key="11">
    <source>
        <dbReference type="ARBA" id="ARBA00023235"/>
    </source>
</evidence>
<evidence type="ECO:0000256" key="15">
    <source>
        <dbReference type="RuleBase" id="RU004326"/>
    </source>
</evidence>
<comment type="pathway">
    <text evidence="4">Lipid metabolism.</text>
</comment>
<dbReference type="CDD" id="cd05799">
    <property type="entry name" value="PGM2"/>
    <property type="match status" value="1"/>
</dbReference>
<dbReference type="InterPro" id="IPR005844">
    <property type="entry name" value="A-D-PHexomutase_a/b/a-I"/>
</dbReference>
<evidence type="ECO:0000259" key="19">
    <source>
        <dbReference type="Pfam" id="PF02880"/>
    </source>
</evidence>
<evidence type="ECO:0000256" key="2">
    <source>
        <dbReference type="ARBA" id="ARBA00001946"/>
    </source>
</evidence>